<feature type="region of interest" description="Disordered" evidence="6">
    <location>
        <begin position="113"/>
        <end position="165"/>
    </location>
</feature>
<comment type="function">
    <text evidence="1">Troponin T is the tropomyosin-binding subunit of troponin, the thin filament regulatory complex which confers calcium-sensitivity to striated muscle actomyosin ATPase activity.</text>
</comment>
<evidence type="ECO:0000256" key="4">
    <source>
        <dbReference type="ARBA" id="ARBA00022990"/>
    </source>
</evidence>
<evidence type="ECO:0000256" key="5">
    <source>
        <dbReference type="ARBA" id="ARBA00023179"/>
    </source>
</evidence>
<comment type="similarity">
    <text evidence="2">Belongs to the troponin T family.</text>
</comment>
<keyword evidence="3" id="KW-0597">Phosphoprotein</keyword>
<evidence type="ECO:0000256" key="2">
    <source>
        <dbReference type="ARBA" id="ARBA00008330"/>
    </source>
</evidence>
<dbReference type="PANTHER" id="PTHR11521:SF5">
    <property type="entry name" value="TROPONIN T, CARDIAC MUSCLE"/>
    <property type="match status" value="1"/>
</dbReference>
<dbReference type="AlphaFoldDB" id="A0A315W0B7"/>
<dbReference type="InterPro" id="IPR027707">
    <property type="entry name" value="TNNT"/>
</dbReference>
<evidence type="ECO:0000313" key="7">
    <source>
        <dbReference type="EMBL" id="PWA28692.1"/>
    </source>
</evidence>
<reference evidence="7 8" key="1">
    <citation type="journal article" date="2018" name="G3 (Bethesda)">
        <title>A High-Quality Reference Genome for the Invasive Mosquitofish Gambusia affinis Using a Chicago Library.</title>
        <authorList>
            <person name="Hoffberg S.L."/>
            <person name="Troendle N.J."/>
            <person name="Glenn T.C."/>
            <person name="Mahmud O."/>
            <person name="Louha S."/>
            <person name="Chalopin D."/>
            <person name="Bennetzen J.L."/>
            <person name="Mauricio R."/>
        </authorList>
    </citation>
    <scope>NUCLEOTIDE SEQUENCE [LARGE SCALE GENOMIC DNA]</scope>
    <source>
        <strain evidence="7">NE01/NJP1002.9</strain>
        <tissue evidence="7">Muscle</tissue>
    </source>
</reference>
<feature type="compositionally biased region" description="Basic and acidic residues" evidence="6">
    <location>
        <begin position="146"/>
        <end position="165"/>
    </location>
</feature>
<name>A0A315W0B7_GAMAF</name>
<feature type="compositionally biased region" description="Acidic residues" evidence="6">
    <location>
        <begin position="1"/>
        <end position="19"/>
    </location>
</feature>
<keyword evidence="8" id="KW-1185">Reference proteome</keyword>
<evidence type="ECO:0000256" key="3">
    <source>
        <dbReference type="ARBA" id="ARBA00022553"/>
    </source>
</evidence>
<dbReference type="GO" id="GO:0030172">
    <property type="term" value="F:troponin C binding"/>
    <property type="evidence" value="ECO:0007669"/>
    <property type="project" value="TreeGrafter"/>
</dbReference>
<dbReference type="GO" id="GO:0006937">
    <property type="term" value="P:regulation of muscle contraction"/>
    <property type="evidence" value="ECO:0007669"/>
    <property type="project" value="InterPro"/>
</dbReference>
<sequence length="443" mass="51133">MSDNEEVAEECEEVEDAVQQEDKPAEEGDEEQGEGEAEEEEEEAKPKFKPFIMPNLIPPKIPDGERVDFDDIHRKRMEKDLMELQTLIEVHFESRKKEEEEFINLKERIEERARKEEEEAKKRADDDAKKKKTLTSLHFGGYMQKLNEKRSGKRQTEREKKKKILSERRKSLDIDNLGQEKLKWVERNSAASLNASSHVYKNVRVLKNNYKTSLPREKAKELWEWMYELEAEKFDLQYQFTRQKYEVPINVLRNRVSDHQKTYILGTKSSKSSKVAHLDQLMSIKSRQEADGAINLGKVSNHWRSEKGRLRFCKAPQLASLVTSFPDDLSSEIYASMAFELYNHFTFDDSRTRFLRAPEAALCKLELLLSSIPTKAHVAVPSSALYRTASRARCPRSRGPWSNAVPSSSQTRIPDLERVGQTSSPNESGGPTMKKRSDNGCSE</sequence>
<feature type="compositionally biased region" description="Acidic residues" evidence="6">
    <location>
        <begin position="27"/>
        <end position="43"/>
    </location>
</feature>
<keyword evidence="5" id="KW-0514">Muscle protein</keyword>
<feature type="compositionally biased region" description="Polar residues" evidence="6">
    <location>
        <begin position="420"/>
        <end position="429"/>
    </location>
</feature>
<accession>A0A315W0B7</accession>
<feature type="region of interest" description="Disordered" evidence="6">
    <location>
        <begin position="394"/>
        <end position="443"/>
    </location>
</feature>
<dbReference type="GO" id="GO:0005523">
    <property type="term" value="F:tropomyosin binding"/>
    <property type="evidence" value="ECO:0007669"/>
    <property type="project" value="TreeGrafter"/>
</dbReference>
<feature type="region of interest" description="Disordered" evidence="6">
    <location>
        <begin position="1"/>
        <end position="66"/>
    </location>
</feature>
<dbReference type="Gene3D" id="1.20.5.350">
    <property type="match status" value="2"/>
</dbReference>
<proteinExistence type="inferred from homology"/>
<dbReference type="SUPFAM" id="SSF90250">
    <property type="entry name" value="Troponin coil-coiled subunits"/>
    <property type="match status" value="2"/>
</dbReference>
<dbReference type="GO" id="GO:0060048">
    <property type="term" value="P:cardiac muscle contraction"/>
    <property type="evidence" value="ECO:0007669"/>
    <property type="project" value="TreeGrafter"/>
</dbReference>
<dbReference type="GO" id="GO:0045214">
    <property type="term" value="P:sarcomere organization"/>
    <property type="evidence" value="ECO:0007669"/>
    <property type="project" value="TreeGrafter"/>
</dbReference>
<dbReference type="GO" id="GO:0005861">
    <property type="term" value="C:troponin complex"/>
    <property type="evidence" value="ECO:0007669"/>
    <property type="project" value="InterPro"/>
</dbReference>
<evidence type="ECO:0000256" key="1">
    <source>
        <dbReference type="ARBA" id="ARBA00003363"/>
    </source>
</evidence>
<dbReference type="Pfam" id="PF00992">
    <property type="entry name" value="Troponin"/>
    <property type="match status" value="1"/>
</dbReference>
<feature type="compositionally biased region" description="Basic and acidic residues" evidence="6">
    <location>
        <begin position="113"/>
        <end position="129"/>
    </location>
</feature>
<dbReference type="InterPro" id="IPR001978">
    <property type="entry name" value="Troponin"/>
</dbReference>
<dbReference type="PANTHER" id="PTHR11521">
    <property type="entry name" value="TROPONIN T"/>
    <property type="match status" value="1"/>
</dbReference>
<dbReference type="EMBL" id="NHOQ01000749">
    <property type="protein sequence ID" value="PWA28692.1"/>
    <property type="molecule type" value="Genomic_DNA"/>
</dbReference>
<organism evidence="7 8">
    <name type="scientific">Gambusia affinis</name>
    <name type="common">Western mosquitofish</name>
    <name type="synonym">Heterandria affinis</name>
    <dbReference type="NCBI Taxonomy" id="33528"/>
    <lineage>
        <taxon>Eukaryota</taxon>
        <taxon>Metazoa</taxon>
        <taxon>Chordata</taxon>
        <taxon>Craniata</taxon>
        <taxon>Vertebrata</taxon>
        <taxon>Euteleostomi</taxon>
        <taxon>Actinopterygii</taxon>
        <taxon>Neopterygii</taxon>
        <taxon>Teleostei</taxon>
        <taxon>Neoteleostei</taxon>
        <taxon>Acanthomorphata</taxon>
        <taxon>Ovalentaria</taxon>
        <taxon>Atherinomorphae</taxon>
        <taxon>Cyprinodontiformes</taxon>
        <taxon>Poeciliidae</taxon>
        <taxon>Poeciliinae</taxon>
        <taxon>Gambusia</taxon>
    </lineage>
</organism>
<evidence type="ECO:0000256" key="6">
    <source>
        <dbReference type="SAM" id="MobiDB-lite"/>
    </source>
</evidence>
<dbReference type="InterPro" id="IPR038077">
    <property type="entry name" value="Troponin_sf"/>
</dbReference>
<comment type="caution">
    <text evidence="7">The sequence shown here is derived from an EMBL/GenBank/DDBJ whole genome shotgun (WGS) entry which is preliminary data.</text>
</comment>
<dbReference type="Proteomes" id="UP000250572">
    <property type="component" value="Unassembled WGS sequence"/>
</dbReference>
<protein>
    <submittedName>
        <fullName evidence="7">Uncharacterized protein</fullName>
    </submittedName>
</protein>
<keyword evidence="4" id="KW-0007">Acetylation</keyword>
<gene>
    <name evidence="7" type="ORF">CCH79_00014831</name>
</gene>
<evidence type="ECO:0000313" key="8">
    <source>
        <dbReference type="Proteomes" id="UP000250572"/>
    </source>
</evidence>
<dbReference type="GO" id="GO:0031013">
    <property type="term" value="F:troponin I binding"/>
    <property type="evidence" value="ECO:0007669"/>
    <property type="project" value="TreeGrafter"/>
</dbReference>